<evidence type="ECO:0000256" key="2">
    <source>
        <dbReference type="ARBA" id="ARBA00022695"/>
    </source>
</evidence>
<reference evidence="4 5" key="1">
    <citation type="submission" date="2017-10" db="EMBL/GenBank/DDBJ databases">
        <title>Genomics of the genus Arcobacter.</title>
        <authorList>
            <person name="Perez-Cataluna A."/>
            <person name="Figueras M.J."/>
        </authorList>
    </citation>
    <scope>NUCLEOTIDE SEQUENCE [LARGE SCALE GENOMIC DNA]</scope>
    <source>
        <strain evidence="4 5">CECT 8993</strain>
    </source>
</reference>
<name>A0A4Q0YIR1_9BACT</name>
<organism evidence="4 5">
    <name type="scientific">Halarcobacter ebronensis</name>
    <dbReference type="NCBI Taxonomy" id="1462615"/>
    <lineage>
        <taxon>Bacteria</taxon>
        <taxon>Pseudomonadati</taxon>
        <taxon>Campylobacterota</taxon>
        <taxon>Epsilonproteobacteria</taxon>
        <taxon>Campylobacterales</taxon>
        <taxon>Arcobacteraceae</taxon>
        <taxon>Halarcobacter</taxon>
    </lineage>
</organism>
<gene>
    <name evidence="4" type="ORF">CRV08_06040</name>
</gene>
<evidence type="ECO:0000256" key="1">
    <source>
        <dbReference type="ARBA" id="ARBA00022679"/>
    </source>
</evidence>
<dbReference type="EMBL" id="PDKJ01000004">
    <property type="protein sequence ID" value="RXJ68989.1"/>
    <property type="molecule type" value="Genomic_DNA"/>
</dbReference>
<dbReference type="Proteomes" id="UP000290172">
    <property type="component" value="Unassembled WGS sequence"/>
</dbReference>
<dbReference type="InterPro" id="IPR016873">
    <property type="entry name" value="Caps_polysacc_synth_BcbE_prd"/>
</dbReference>
<dbReference type="InterPro" id="IPR005835">
    <property type="entry name" value="NTP_transferase_dom"/>
</dbReference>
<keyword evidence="1" id="KW-0808">Transferase</keyword>
<dbReference type="InterPro" id="IPR029044">
    <property type="entry name" value="Nucleotide-diphossugar_trans"/>
</dbReference>
<dbReference type="AlphaFoldDB" id="A0A4Q0YIR1"/>
<accession>A0A4Q0YIR1</accession>
<dbReference type="CDD" id="cd04183">
    <property type="entry name" value="GT2_BcE_like"/>
    <property type="match status" value="1"/>
</dbReference>
<evidence type="ECO:0000259" key="3">
    <source>
        <dbReference type="Pfam" id="PF00483"/>
    </source>
</evidence>
<sequence length="240" mass="27547">MTFIFPMAGHGSRFVKQGFKIPKYMIEVKGKTLFEYSIESLPLEIADKIIFICLKEHEAFNVSQFIKNRVNHPNIEIIALNSVTRGQAETVLFSKNHVDMNDEIVIYNIDTSFNSKKLKELLLDDNLKKDGVLGAFVDRSDDNKWSFAKLDQKGKVICTTEKEKISDYALTGLYHFSKAEDFFITANKWIEEGKTIKNEFYIAPMYNDLIAQGKEYVIDIADTFTPLGTPEEVKEFESKN</sequence>
<dbReference type="Gene3D" id="3.90.550.10">
    <property type="entry name" value="Spore Coat Polysaccharide Biosynthesis Protein SpsA, Chain A"/>
    <property type="match status" value="1"/>
</dbReference>
<proteinExistence type="predicted"/>
<evidence type="ECO:0000313" key="5">
    <source>
        <dbReference type="Proteomes" id="UP000290172"/>
    </source>
</evidence>
<comment type="caution">
    <text evidence="4">The sequence shown here is derived from an EMBL/GenBank/DDBJ whole genome shotgun (WGS) entry which is preliminary data.</text>
</comment>
<evidence type="ECO:0000313" key="4">
    <source>
        <dbReference type="EMBL" id="RXJ68989.1"/>
    </source>
</evidence>
<dbReference type="PIRSF" id="PIRSF028162">
    <property type="entry name" value="BcbE_prd"/>
    <property type="match status" value="1"/>
</dbReference>
<dbReference type="InterPro" id="IPR050065">
    <property type="entry name" value="GlmU-like"/>
</dbReference>
<keyword evidence="2" id="KW-0548">Nucleotidyltransferase</keyword>
<protein>
    <recommendedName>
        <fullName evidence="3">Nucleotidyl transferase domain-containing protein</fullName>
    </recommendedName>
</protein>
<dbReference type="GO" id="GO:0016779">
    <property type="term" value="F:nucleotidyltransferase activity"/>
    <property type="evidence" value="ECO:0007669"/>
    <property type="project" value="UniProtKB-KW"/>
</dbReference>
<feature type="domain" description="Nucleotidyl transferase" evidence="3">
    <location>
        <begin position="8"/>
        <end position="178"/>
    </location>
</feature>
<dbReference type="SUPFAM" id="SSF53448">
    <property type="entry name" value="Nucleotide-diphospho-sugar transferases"/>
    <property type="match status" value="1"/>
</dbReference>
<dbReference type="PANTHER" id="PTHR43584:SF8">
    <property type="entry name" value="N-ACETYLMURAMATE ALPHA-1-PHOSPHATE URIDYLYLTRANSFERASE"/>
    <property type="match status" value="1"/>
</dbReference>
<dbReference type="RefSeq" id="WP_128980116.1">
    <property type="nucleotide sequence ID" value="NZ_PDKJ01000004.1"/>
</dbReference>
<dbReference type="Pfam" id="PF00483">
    <property type="entry name" value="NTP_transferase"/>
    <property type="match status" value="1"/>
</dbReference>
<dbReference type="PANTHER" id="PTHR43584">
    <property type="entry name" value="NUCLEOTIDYL TRANSFERASE"/>
    <property type="match status" value="1"/>
</dbReference>